<organism evidence="2 3">
    <name type="scientific">Brochothrix campestris FSL F6-1037</name>
    <dbReference type="NCBI Taxonomy" id="1265861"/>
    <lineage>
        <taxon>Bacteria</taxon>
        <taxon>Bacillati</taxon>
        <taxon>Bacillota</taxon>
        <taxon>Bacilli</taxon>
        <taxon>Bacillales</taxon>
        <taxon>Listeriaceae</taxon>
        <taxon>Brochothrix</taxon>
    </lineage>
</organism>
<dbReference type="InterPro" id="IPR036873">
    <property type="entry name" value="Rhodanese-like_dom_sf"/>
</dbReference>
<name>W7D1U6_9LIST</name>
<evidence type="ECO:0000259" key="1">
    <source>
        <dbReference type="PROSITE" id="PS50206"/>
    </source>
</evidence>
<dbReference type="InterPro" id="IPR001763">
    <property type="entry name" value="Rhodanese-like_dom"/>
</dbReference>
<reference evidence="2 3" key="1">
    <citation type="submission" date="2012-12" db="EMBL/GenBank/DDBJ databases">
        <title>Novel taxa of Listeriaceae from agricultural environments in the United States.</title>
        <authorList>
            <person name="den Bakker H.C."/>
            <person name="Allred A."/>
            <person name="Warchocki S."/>
            <person name="Wright E.M."/>
            <person name="Burrell A."/>
            <person name="Nightingale K.K."/>
            <person name="Kephart D."/>
            <person name="Wiedmann M."/>
        </authorList>
    </citation>
    <scope>NUCLEOTIDE SEQUENCE [LARGE SCALE GENOMIC DNA]</scope>
    <source>
        <strain evidence="2 3">FSL F6-1037</strain>
    </source>
</reference>
<dbReference type="OrthoDB" id="9800872at2"/>
<protein>
    <submittedName>
        <fullName evidence="2">Rhodanese family protein</fullName>
    </submittedName>
</protein>
<dbReference type="AlphaFoldDB" id="W7D1U6"/>
<dbReference type="Gene3D" id="3.40.250.10">
    <property type="entry name" value="Rhodanese-like domain"/>
    <property type="match status" value="1"/>
</dbReference>
<dbReference type="PROSITE" id="PS50206">
    <property type="entry name" value="RHODANESE_3"/>
    <property type="match status" value="1"/>
</dbReference>
<dbReference type="Pfam" id="PF00581">
    <property type="entry name" value="Rhodanese"/>
    <property type="match status" value="1"/>
</dbReference>
<dbReference type="EMBL" id="AODH01000005">
    <property type="protein sequence ID" value="EUJ41901.1"/>
    <property type="molecule type" value="Genomic_DNA"/>
</dbReference>
<dbReference type="RefSeq" id="WP_035313095.1">
    <property type="nucleotide sequence ID" value="NZ_AODH01000005.1"/>
</dbReference>
<comment type="caution">
    <text evidence="2">The sequence shown here is derived from an EMBL/GenBank/DDBJ whole genome shotgun (WGS) entry which is preliminary data.</text>
</comment>
<dbReference type="PANTHER" id="PTHR43031:SF17">
    <property type="entry name" value="SULFURTRANSFERASE YTWF-RELATED"/>
    <property type="match status" value="1"/>
</dbReference>
<gene>
    <name evidence="2" type="ORF">BCAMP_01595</name>
</gene>
<sequence length="99" mass="10732">MKATTMAEFEQTLKTSEVVVLDVREDDEFANGHIEGAQSLPLSVLSENLAELNKDTAYHVICLAGGRSARACELLDKEGFEVTNVLGGMSAWRGETVSE</sequence>
<accession>W7D1U6</accession>
<evidence type="ECO:0000313" key="2">
    <source>
        <dbReference type="EMBL" id="EUJ41901.1"/>
    </source>
</evidence>
<dbReference type="CDD" id="cd00158">
    <property type="entry name" value="RHOD"/>
    <property type="match status" value="1"/>
</dbReference>
<feature type="domain" description="Rhodanese" evidence="1">
    <location>
        <begin position="14"/>
        <end position="97"/>
    </location>
</feature>
<dbReference type="SMART" id="SM00450">
    <property type="entry name" value="RHOD"/>
    <property type="match status" value="1"/>
</dbReference>
<dbReference type="Proteomes" id="UP000019243">
    <property type="component" value="Unassembled WGS sequence"/>
</dbReference>
<dbReference type="InterPro" id="IPR050229">
    <property type="entry name" value="GlpE_sulfurtransferase"/>
</dbReference>
<keyword evidence="3" id="KW-1185">Reference proteome</keyword>
<dbReference type="PANTHER" id="PTHR43031">
    <property type="entry name" value="FAD-DEPENDENT OXIDOREDUCTASE"/>
    <property type="match status" value="1"/>
</dbReference>
<evidence type="ECO:0000313" key="3">
    <source>
        <dbReference type="Proteomes" id="UP000019243"/>
    </source>
</evidence>
<proteinExistence type="predicted"/>
<dbReference type="STRING" id="1265861.BCAMP_01595"/>
<dbReference type="SUPFAM" id="SSF52821">
    <property type="entry name" value="Rhodanese/Cell cycle control phosphatase"/>
    <property type="match status" value="1"/>
</dbReference>